<keyword evidence="2" id="KW-1185">Reference proteome</keyword>
<dbReference type="AlphaFoldDB" id="A0A0W1AU69"/>
<organism evidence="1 2">
    <name type="scientific">Paenibacillus etheri</name>
    <dbReference type="NCBI Taxonomy" id="1306852"/>
    <lineage>
        <taxon>Bacteria</taxon>
        <taxon>Bacillati</taxon>
        <taxon>Bacillota</taxon>
        <taxon>Bacilli</taxon>
        <taxon>Bacillales</taxon>
        <taxon>Paenibacillaceae</taxon>
        <taxon>Paenibacillus</taxon>
    </lineage>
</organism>
<accession>A0A0W1AU69</accession>
<gene>
    <name evidence="1" type="ORF">UQ64_24585</name>
</gene>
<protein>
    <submittedName>
        <fullName evidence="1">Uncharacterized protein</fullName>
    </submittedName>
</protein>
<dbReference type="Proteomes" id="UP000054709">
    <property type="component" value="Unassembled WGS sequence"/>
</dbReference>
<dbReference type="RefSeq" id="WP_060625519.1">
    <property type="nucleotide sequence ID" value="NZ_LCZJ02000033.1"/>
</dbReference>
<dbReference type="OrthoDB" id="2667136at2"/>
<sequence length="138" mass="15700">MKKKSLRTLRSGRTRKRTLLLSRKTKVRRGLARKPRRGLSRKIVRYGKTKKGLLVRKKRRLRRKLVRKVRVIQAPVHVVPVIEAPPAPQVIPLPPDLGVSPETPPADAFQQGYTEAYNVGFDAGFAKGFEDGHKLEFN</sequence>
<name>A0A0W1AU69_9BACL</name>
<dbReference type="EMBL" id="LCZJ02000033">
    <property type="protein sequence ID" value="KTD84818.1"/>
    <property type="molecule type" value="Genomic_DNA"/>
</dbReference>
<comment type="caution">
    <text evidence="1">The sequence shown here is derived from an EMBL/GenBank/DDBJ whole genome shotgun (WGS) entry which is preliminary data.</text>
</comment>
<reference evidence="1 2" key="1">
    <citation type="journal article" date="2015" name="Int. Biodeterior. Biodegradation">
        <title>Physiological and genetic screening methods for the isolation of methyl tert-butyl ether-degrading bacteria for bioremediation purposes.</title>
        <authorList>
            <person name="Guisado I.M."/>
            <person name="Purswani J."/>
            <person name="Gonzalez Lopez J."/>
            <person name="Pozo C."/>
        </authorList>
    </citation>
    <scope>NUCLEOTIDE SEQUENCE [LARGE SCALE GENOMIC DNA]</scope>
    <source>
        <strain evidence="1 2">SH7</strain>
    </source>
</reference>
<evidence type="ECO:0000313" key="1">
    <source>
        <dbReference type="EMBL" id="KTD84818.1"/>
    </source>
</evidence>
<evidence type="ECO:0000313" key="2">
    <source>
        <dbReference type="Proteomes" id="UP000054709"/>
    </source>
</evidence>
<proteinExistence type="predicted"/>